<dbReference type="Gene3D" id="3.20.20.150">
    <property type="entry name" value="Divalent-metal-dependent TIM barrel enzymes"/>
    <property type="match status" value="1"/>
</dbReference>
<organism evidence="2">
    <name type="scientific">marine metagenome</name>
    <dbReference type="NCBI Taxonomy" id="408172"/>
    <lineage>
        <taxon>unclassified sequences</taxon>
        <taxon>metagenomes</taxon>
        <taxon>ecological metagenomes</taxon>
    </lineage>
</organism>
<feature type="domain" description="Xylose isomerase-like TIM barrel" evidence="1">
    <location>
        <begin position="18"/>
        <end position="246"/>
    </location>
</feature>
<dbReference type="InterPro" id="IPR050312">
    <property type="entry name" value="IolE/XylAMocC-like"/>
</dbReference>
<reference evidence="2" key="1">
    <citation type="submission" date="2018-05" db="EMBL/GenBank/DDBJ databases">
        <authorList>
            <person name="Lanie J.A."/>
            <person name="Ng W.-L."/>
            <person name="Kazmierczak K.M."/>
            <person name="Andrzejewski T.M."/>
            <person name="Davidsen T.M."/>
            <person name="Wayne K.J."/>
            <person name="Tettelin H."/>
            <person name="Glass J.I."/>
            <person name="Rusch D."/>
            <person name="Podicherti R."/>
            <person name="Tsui H.-C.T."/>
            <person name="Winkler M.E."/>
        </authorList>
    </citation>
    <scope>NUCLEOTIDE SEQUENCE</scope>
</reference>
<dbReference type="AlphaFoldDB" id="A0A382IWR6"/>
<sequence length="260" mass="28379">MKLGLMAGDMVPAAELPSLGFEAIQMFFGGNDPTKDPSLEAFDKALRPGNLALAAMTLHVDLVGPDGVRRNDVDRIIQCVDKTAALKSRFGDNQQPVLVWHPSGYPEGNEIDDDLIFQGLCEGLRAVCDAGERQNVAIALEITRAGTVGSAETFLRIRDRVQSDALGVCIDAANFAPDRTPLVRAVRMLRSSIVIAHAKDSSFADDGEVADYGPVGTGRLDYPTYIQALQTYCNVPYLIFEYYRSREQLLTARDIVRASL</sequence>
<dbReference type="PANTHER" id="PTHR12110">
    <property type="entry name" value="HYDROXYPYRUVATE ISOMERASE"/>
    <property type="match status" value="1"/>
</dbReference>
<evidence type="ECO:0000259" key="1">
    <source>
        <dbReference type="Pfam" id="PF01261"/>
    </source>
</evidence>
<protein>
    <recommendedName>
        <fullName evidence="1">Xylose isomerase-like TIM barrel domain-containing protein</fullName>
    </recommendedName>
</protein>
<gene>
    <name evidence="2" type="ORF">METZ01_LOCUS256466</name>
</gene>
<name>A0A382IWR6_9ZZZZ</name>
<proteinExistence type="predicted"/>
<dbReference type="InterPro" id="IPR036237">
    <property type="entry name" value="Xyl_isomerase-like_sf"/>
</dbReference>
<accession>A0A382IWR6</accession>
<dbReference type="InterPro" id="IPR013022">
    <property type="entry name" value="Xyl_isomerase-like_TIM-brl"/>
</dbReference>
<evidence type="ECO:0000313" key="2">
    <source>
        <dbReference type="EMBL" id="SVC03612.1"/>
    </source>
</evidence>
<dbReference type="EMBL" id="UINC01069885">
    <property type="protein sequence ID" value="SVC03612.1"/>
    <property type="molecule type" value="Genomic_DNA"/>
</dbReference>
<dbReference type="SUPFAM" id="SSF51658">
    <property type="entry name" value="Xylose isomerase-like"/>
    <property type="match status" value="1"/>
</dbReference>
<dbReference type="Pfam" id="PF01261">
    <property type="entry name" value="AP_endonuc_2"/>
    <property type="match status" value="1"/>
</dbReference>